<gene>
    <name evidence="3" type="ORF">CJ203_05990</name>
</gene>
<dbReference type="Pfam" id="PF00188">
    <property type="entry name" value="CAP"/>
    <property type="match status" value="1"/>
</dbReference>
<keyword evidence="1" id="KW-0472">Membrane</keyword>
<dbReference type="PANTHER" id="PTHR31157">
    <property type="entry name" value="SCP DOMAIN-CONTAINING PROTEIN"/>
    <property type="match status" value="1"/>
</dbReference>
<reference evidence="3 4" key="1">
    <citation type="submission" date="2017-09" db="EMBL/GenBank/DDBJ databases">
        <title>Bacterial strain isolated from the female urinary microbiota.</title>
        <authorList>
            <person name="Thomas-White K."/>
            <person name="Kumar N."/>
            <person name="Forster S."/>
            <person name="Putonti C."/>
            <person name="Lawley T."/>
            <person name="Wolfe A.J."/>
        </authorList>
    </citation>
    <scope>NUCLEOTIDE SEQUENCE [LARGE SCALE GENOMIC DNA]</scope>
    <source>
        <strain evidence="3 4">UMB0792</strain>
    </source>
</reference>
<sequence length="160" mass="17653">MQLPDLDTQKFFGFFSILISLILALAGGLTKGDVEQPPTSFTSTPNNIEETKEKLFDQINDHRAKNGLAPWTRDETLTQSAQEWSEHLAKSGKFEHDDIKRGIENIHYSSSTPNNAVNNWKKSAGHNTNMLSNTTRAGLGIAYGKDSKGGSGYKVVLRAE</sequence>
<proteinExistence type="predicted"/>
<dbReference type="CDD" id="cd05379">
    <property type="entry name" value="CAP_bacterial"/>
    <property type="match status" value="1"/>
</dbReference>
<keyword evidence="4" id="KW-1185">Reference proteome</keyword>
<dbReference type="AlphaFoldDB" id="A0A2N6T4R7"/>
<dbReference type="SMART" id="SM00198">
    <property type="entry name" value="SCP"/>
    <property type="match status" value="1"/>
</dbReference>
<dbReference type="InterPro" id="IPR014044">
    <property type="entry name" value="CAP_dom"/>
</dbReference>
<dbReference type="EMBL" id="PNHG01000007">
    <property type="protein sequence ID" value="PMC64297.1"/>
    <property type="molecule type" value="Genomic_DNA"/>
</dbReference>
<name>A0A2N6T4R7_9CORY</name>
<accession>A0A2N6T4R7</accession>
<dbReference type="RefSeq" id="WP_102723940.1">
    <property type="nucleotide sequence ID" value="NZ_PNHG01000007.1"/>
</dbReference>
<organism evidence="3 4">
    <name type="scientific">Corynebacterium tuscaniense</name>
    <dbReference type="NCBI Taxonomy" id="302449"/>
    <lineage>
        <taxon>Bacteria</taxon>
        <taxon>Bacillati</taxon>
        <taxon>Actinomycetota</taxon>
        <taxon>Actinomycetes</taxon>
        <taxon>Mycobacteriales</taxon>
        <taxon>Corynebacteriaceae</taxon>
        <taxon>Corynebacterium</taxon>
    </lineage>
</organism>
<keyword evidence="1" id="KW-1133">Transmembrane helix</keyword>
<evidence type="ECO:0000256" key="1">
    <source>
        <dbReference type="SAM" id="Phobius"/>
    </source>
</evidence>
<evidence type="ECO:0000313" key="3">
    <source>
        <dbReference type="EMBL" id="PMC64297.1"/>
    </source>
</evidence>
<feature type="domain" description="SCP" evidence="2">
    <location>
        <begin position="50"/>
        <end position="156"/>
    </location>
</feature>
<dbReference type="SUPFAM" id="SSF55797">
    <property type="entry name" value="PR-1-like"/>
    <property type="match status" value="1"/>
</dbReference>
<keyword evidence="1" id="KW-0812">Transmembrane</keyword>
<comment type="caution">
    <text evidence="3">The sequence shown here is derived from an EMBL/GenBank/DDBJ whole genome shotgun (WGS) entry which is preliminary data.</text>
</comment>
<dbReference type="InterPro" id="IPR035940">
    <property type="entry name" value="CAP_sf"/>
</dbReference>
<evidence type="ECO:0000313" key="4">
    <source>
        <dbReference type="Proteomes" id="UP000235836"/>
    </source>
</evidence>
<protein>
    <recommendedName>
        <fullName evidence="2">SCP domain-containing protein</fullName>
    </recommendedName>
</protein>
<dbReference type="PANTHER" id="PTHR31157:SF1">
    <property type="entry name" value="SCP DOMAIN-CONTAINING PROTEIN"/>
    <property type="match status" value="1"/>
</dbReference>
<dbReference type="Proteomes" id="UP000235836">
    <property type="component" value="Unassembled WGS sequence"/>
</dbReference>
<dbReference type="Gene3D" id="3.40.33.10">
    <property type="entry name" value="CAP"/>
    <property type="match status" value="1"/>
</dbReference>
<evidence type="ECO:0000259" key="2">
    <source>
        <dbReference type="SMART" id="SM00198"/>
    </source>
</evidence>
<feature type="transmembrane region" description="Helical" evidence="1">
    <location>
        <begin position="12"/>
        <end position="30"/>
    </location>
</feature>